<dbReference type="VEuPathDB" id="VectorBase:LDEU006017"/>
<dbReference type="AlphaFoldDB" id="A0A443SEU7"/>
<reference evidence="3 4" key="1">
    <citation type="journal article" date="2018" name="Gigascience">
        <title>Genomes of trombidid mites reveal novel predicted allergens and laterally-transferred genes associated with secondary metabolism.</title>
        <authorList>
            <person name="Dong X."/>
            <person name="Chaisiri K."/>
            <person name="Xia D."/>
            <person name="Armstrong S.D."/>
            <person name="Fang Y."/>
            <person name="Donnelly M.J."/>
            <person name="Kadowaki T."/>
            <person name="McGarry J.W."/>
            <person name="Darby A.C."/>
            <person name="Makepeace B.L."/>
        </authorList>
    </citation>
    <scope>NUCLEOTIDE SEQUENCE [LARGE SCALE GENOMIC DNA]</scope>
    <source>
        <strain evidence="3">UoL-UT</strain>
    </source>
</reference>
<dbReference type="PANTHER" id="PTHR21193:SF3">
    <property type="entry name" value="OXIDOREDUCTASE-LIKE DOMAIN-CONTAINING PROTEIN 1"/>
    <property type="match status" value="1"/>
</dbReference>
<sequence>MFSALNRPVSRIAVRLSIRHNSGGKSEDGNVKKPTALPTPPDPDMCCGSGCPTCVWVRYAEELRTRFPNGSEMAMKTVDEEVDDESLKVFLKMQIKLLEEEKKNKQKQNERSTGESDIKR</sequence>
<dbReference type="Proteomes" id="UP000288716">
    <property type="component" value="Unassembled WGS sequence"/>
</dbReference>
<dbReference type="PANTHER" id="PTHR21193">
    <property type="entry name" value="OXIDOREDUCTASE-LIKE DOMAIN-CONTAINING PROTEIN 1"/>
    <property type="match status" value="1"/>
</dbReference>
<evidence type="ECO:0000256" key="1">
    <source>
        <dbReference type="SAM" id="MobiDB-lite"/>
    </source>
</evidence>
<protein>
    <recommendedName>
        <fullName evidence="2">Oxidoreductase-like domain-containing protein</fullName>
    </recommendedName>
</protein>
<dbReference type="Pfam" id="PF09791">
    <property type="entry name" value="Oxidored-like"/>
    <property type="match status" value="1"/>
</dbReference>
<organism evidence="3 4">
    <name type="scientific">Leptotrombidium deliense</name>
    <dbReference type="NCBI Taxonomy" id="299467"/>
    <lineage>
        <taxon>Eukaryota</taxon>
        <taxon>Metazoa</taxon>
        <taxon>Ecdysozoa</taxon>
        <taxon>Arthropoda</taxon>
        <taxon>Chelicerata</taxon>
        <taxon>Arachnida</taxon>
        <taxon>Acari</taxon>
        <taxon>Acariformes</taxon>
        <taxon>Trombidiformes</taxon>
        <taxon>Prostigmata</taxon>
        <taxon>Anystina</taxon>
        <taxon>Parasitengona</taxon>
        <taxon>Trombiculoidea</taxon>
        <taxon>Trombiculidae</taxon>
        <taxon>Leptotrombidium</taxon>
    </lineage>
</organism>
<evidence type="ECO:0000313" key="4">
    <source>
        <dbReference type="Proteomes" id="UP000288716"/>
    </source>
</evidence>
<dbReference type="EMBL" id="NCKV01003137">
    <property type="protein sequence ID" value="RWS26022.1"/>
    <property type="molecule type" value="Genomic_DNA"/>
</dbReference>
<evidence type="ECO:0000259" key="2">
    <source>
        <dbReference type="Pfam" id="PF09791"/>
    </source>
</evidence>
<dbReference type="STRING" id="299467.A0A443SEU7"/>
<dbReference type="InterPro" id="IPR019180">
    <property type="entry name" value="Oxidoreductase-like_N"/>
</dbReference>
<keyword evidence="4" id="KW-1185">Reference proteome</keyword>
<proteinExistence type="predicted"/>
<dbReference type="OrthoDB" id="10064411at2759"/>
<evidence type="ECO:0000313" key="3">
    <source>
        <dbReference type="EMBL" id="RWS26022.1"/>
    </source>
</evidence>
<comment type="caution">
    <text evidence="3">The sequence shown here is derived from an EMBL/GenBank/DDBJ whole genome shotgun (WGS) entry which is preliminary data.</text>
</comment>
<accession>A0A443SEU7</accession>
<dbReference type="InterPro" id="IPR039251">
    <property type="entry name" value="OXLD1"/>
</dbReference>
<feature type="region of interest" description="Disordered" evidence="1">
    <location>
        <begin position="20"/>
        <end position="44"/>
    </location>
</feature>
<feature type="domain" description="Oxidoreductase-like" evidence="2">
    <location>
        <begin position="38"/>
        <end position="64"/>
    </location>
</feature>
<feature type="region of interest" description="Disordered" evidence="1">
    <location>
        <begin position="100"/>
        <end position="120"/>
    </location>
</feature>
<gene>
    <name evidence="3" type="ORF">B4U80_01352</name>
</gene>
<dbReference type="GO" id="GO:0005739">
    <property type="term" value="C:mitochondrion"/>
    <property type="evidence" value="ECO:0007669"/>
    <property type="project" value="TreeGrafter"/>
</dbReference>
<name>A0A443SEU7_9ACAR</name>